<evidence type="ECO:0000313" key="7">
    <source>
        <dbReference type="EMBL" id="MTD16938.1"/>
    </source>
</evidence>
<dbReference type="InterPro" id="IPR000577">
    <property type="entry name" value="Carb_kinase_FGGY"/>
</dbReference>
<dbReference type="InterPro" id="IPR018484">
    <property type="entry name" value="FGGY_N"/>
</dbReference>
<feature type="domain" description="Carbohydrate kinase FGGY N-terminal" evidence="5">
    <location>
        <begin position="7"/>
        <end position="250"/>
    </location>
</feature>
<accession>A0A7K1FS23</accession>
<evidence type="ECO:0000313" key="8">
    <source>
        <dbReference type="Proteomes" id="UP000460221"/>
    </source>
</evidence>
<dbReference type="SUPFAM" id="SSF53067">
    <property type="entry name" value="Actin-like ATPase domain"/>
    <property type="match status" value="2"/>
</dbReference>
<evidence type="ECO:0000256" key="4">
    <source>
        <dbReference type="ARBA" id="ARBA00022777"/>
    </source>
</evidence>
<dbReference type="AlphaFoldDB" id="A0A7K1FS23"/>
<evidence type="ECO:0000259" key="6">
    <source>
        <dbReference type="Pfam" id="PF02782"/>
    </source>
</evidence>
<gene>
    <name evidence="7" type="ORF">GIS00_23670</name>
</gene>
<protein>
    <submittedName>
        <fullName evidence="7">Xylulose kinase</fullName>
    </submittedName>
</protein>
<dbReference type="Proteomes" id="UP000460221">
    <property type="component" value="Unassembled WGS sequence"/>
</dbReference>
<dbReference type="Pfam" id="PF02782">
    <property type="entry name" value="FGGY_C"/>
    <property type="match status" value="1"/>
</dbReference>
<dbReference type="Gene3D" id="3.30.420.40">
    <property type="match status" value="2"/>
</dbReference>
<evidence type="ECO:0000256" key="2">
    <source>
        <dbReference type="ARBA" id="ARBA00022629"/>
    </source>
</evidence>
<dbReference type="InterPro" id="IPR050406">
    <property type="entry name" value="FGGY_Carb_Kinase"/>
</dbReference>
<comment type="similarity">
    <text evidence="1">Belongs to the FGGY kinase family.</text>
</comment>
<keyword evidence="2" id="KW-0119">Carbohydrate metabolism</keyword>
<dbReference type="GO" id="GO:0016301">
    <property type="term" value="F:kinase activity"/>
    <property type="evidence" value="ECO:0007669"/>
    <property type="project" value="UniProtKB-KW"/>
</dbReference>
<evidence type="ECO:0000256" key="1">
    <source>
        <dbReference type="ARBA" id="ARBA00009156"/>
    </source>
</evidence>
<sequence>MTTVPAVLGIDLGTSSVKVALTDQVGAVVAQAVCDYPVDRRNPGWAETDPEAWWQAIRTATAQVLATAPAASVAGIAGIGLSGQMHGVVLSDAEHRPVRPAVLWADARAEPQLDLLRALDLSVRARLANPLSPGMAGPVLAWLHVHEPEVLDAARHALQPKDWIRAWLTGVAAGEPSDASATLLFDVLAADWDDEVVTALGIDRRLLPDLLPSALTEAGRLTTAAAEALGLQAGLPVAAGAGDTAAAALGSGLFEPGTVQLTIGTGVQIVTVVPAPTAESVAGLHDPVTHLYRSATAHGWYAMAAGLTGGQSLDWVRRILGAEWSELYGVADRGSRPDDPVFLPHLVGERTPYLDTNMRGAWTGLDARHDRVALLHSALEGVAFAVADCLDALPGIPSGNRDLRLAGGGTTAPAWRQLLADVLEARLHAVDVPGASARGAALIGARAAGLLDDARLTEVATPHTTLIAEPGPAAEALRDRRFRYRDTLARLRA</sequence>
<dbReference type="EMBL" id="WLYK01000012">
    <property type="protein sequence ID" value="MTD16938.1"/>
    <property type="molecule type" value="Genomic_DNA"/>
</dbReference>
<dbReference type="PANTHER" id="PTHR43095">
    <property type="entry name" value="SUGAR KINASE"/>
    <property type="match status" value="1"/>
</dbReference>
<dbReference type="CDD" id="cd07808">
    <property type="entry name" value="ASKHA_NBD_FGGY_EcXK-like"/>
    <property type="match status" value="1"/>
</dbReference>
<keyword evidence="3" id="KW-0808">Transferase</keyword>
<keyword evidence="4 7" id="KW-0418">Kinase</keyword>
<organism evidence="7 8">
    <name type="scientific">Nakamurella alba</name>
    <dbReference type="NCBI Taxonomy" id="2665158"/>
    <lineage>
        <taxon>Bacteria</taxon>
        <taxon>Bacillati</taxon>
        <taxon>Actinomycetota</taxon>
        <taxon>Actinomycetes</taxon>
        <taxon>Nakamurellales</taxon>
        <taxon>Nakamurellaceae</taxon>
        <taxon>Nakamurella</taxon>
    </lineage>
</organism>
<dbReference type="GO" id="GO:0042732">
    <property type="term" value="P:D-xylose metabolic process"/>
    <property type="evidence" value="ECO:0007669"/>
    <property type="project" value="UniProtKB-KW"/>
</dbReference>
<dbReference type="Pfam" id="PF00370">
    <property type="entry name" value="FGGY_N"/>
    <property type="match status" value="1"/>
</dbReference>
<keyword evidence="8" id="KW-1185">Reference proteome</keyword>
<evidence type="ECO:0000256" key="3">
    <source>
        <dbReference type="ARBA" id="ARBA00022679"/>
    </source>
</evidence>
<dbReference type="InterPro" id="IPR043129">
    <property type="entry name" value="ATPase_NBD"/>
</dbReference>
<dbReference type="PANTHER" id="PTHR43095:SF5">
    <property type="entry name" value="XYLULOSE KINASE"/>
    <property type="match status" value="1"/>
</dbReference>
<dbReference type="InterPro" id="IPR018485">
    <property type="entry name" value="FGGY_C"/>
</dbReference>
<evidence type="ECO:0000259" key="5">
    <source>
        <dbReference type="Pfam" id="PF00370"/>
    </source>
</evidence>
<feature type="domain" description="Carbohydrate kinase FGGY C-terminal" evidence="6">
    <location>
        <begin position="261"/>
        <end position="448"/>
    </location>
</feature>
<dbReference type="PIRSF" id="PIRSF000538">
    <property type="entry name" value="GlpK"/>
    <property type="match status" value="1"/>
</dbReference>
<dbReference type="RefSeq" id="WP_154770939.1">
    <property type="nucleotide sequence ID" value="NZ_WLYK01000012.1"/>
</dbReference>
<proteinExistence type="inferred from homology"/>
<reference evidence="7 8" key="1">
    <citation type="submission" date="2019-11" db="EMBL/GenBank/DDBJ databases">
        <authorList>
            <person name="Jiang L.-Q."/>
        </authorList>
    </citation>
    <scope>NUCLEOTIDE SEQUENCE [LARGE SCALE GENOMIC DNA]</scope>
    <source>
        <strain evidence="7 8">YIM 132087</strain>
    </source>
</reference>
<comment type="caution">
    <text evidence="7">The sequence shown here is derived from an EMBL/GenBank/DDBJ whole genome shotgun (WGS) entry which is preliminary data.</text>
</comment>
<keyword evidence="2" id="KW-0859">Xylose metabolism</keyword>
<name>A0A7K1FS23_9ACTN</name>